<accession>A0ABR1QP57</accession>
<evidence type="ECO:0000256" key="1">
    <source>
        <dbReference type="SAM" id="MobiDB-lite"/>
    </source>
</evidence>
<evidence type="ECO:0000313" key="2">
    <source>
        <dbReference type="EMBL" id="KAK7961645.1"/>
    </source>
</evidence>
<dbReference type="EMBL" id="JAQQWE010000002">
    <property type="protein sequence ID" value="KAK7961645.1"/>
    <property type="molecule type" value="Genomic_DNA"/>
</dbReference>
<dbReference type="GeneID" id="92071754"/>
<proteinExistence type="predicted"/>
<feature type="region of interest" description="Disordered" evidence="1">
    <location>
        <begin position="1"/>
        <end position="27"/>
    </location>
</feature>
<dbReference type="Proteomes" id="UP001391051">
    <property type="component" value="Unassembled WGS sequence"/>
</dbReference>
<dbReference type="RefSeq" id="XP_066703756.1">
    <property type="nucleotide sequence ID" value="XM_066838692.1"/>
</dbReference>
<evidence type="ECO:0008006" key="4">
    <source>
        <dbReference type="Google" id="ProtNLM"/>
    </source>
</evidence>
<protein>
    <recommendedName>
        <fullName evidence="4">DNA2/NAM7 helicase-like C-terminal domain-containing protein</fullName>
    </recommendedName>
</protein>
<name>A0ABR1QP57_9PEZI</name>
<organism evidence="2 3">
    <name type="scientific">Apiospora aurea</name>
    <dbReference type="NCBI Taxonomy" id="335848"/>
    <lineage>
        <taxon>Eukaryota</taxon>
        <taxon>Fungi</taxon>
        <taxon>Dikarya</taxon>
        <taxon>Ascomycota</taxon>
        <taxon>Pezizomycotina</taxon>
        <taxon>Sordariomycetes</taxon>
        <taxon>Xylariomycetidae</taxon>
        <taxon>Amphisphaeriales</taxon>
        <taxon>Apiosporaceae</taxon>
        <taxon>Apiospora</taxon>
    </lineage>
</organism>
<comment type="caution">
    <text evidence="2">The sequence shown here is derived from an EMBL/GenBank/DDBJ whole genome shotgun (WGS) entry which is preliminary data.</text>
</comment>
<reference evidence="2 3" key="1">
    <citation type="submission" date="2023-01" db="EMBL/GenBank/DDBJ databases">
        <title>Analysis of 21 Apiospora genomes using comparative genomics revels a genus with tremendous synthesis potential of carbohydrate active enzymes and secondary metabolites.</title>
        <authorList>
            <person name="Sorensen T."/>
        </authorList>
    </citation>
    <scope>NUCLEOTIDE SEQUENCE [LARGE SCALE GENOMIC DNA]</scope>
    <source>
        <strain evidence="2 3">CBS 24483</strain>
    </source>
</reference>
<sequence>MHPSILERVHSTLYPKPEDKRPSGRLSRGWRVEEAPVLGFNYIGPEDRPLQLHPTSTSHIKALKVEMKVALVQHRPSPTTNDQQAVFAEECVYPAAVDHFQGEEAKVAIISVVRSYEQQEMLAS</sequence>
<keyword evidence="3" id="KW-1185">Reference proteome</keyword>
<gene>
    <name evidence="2" type="ORF">PG986_002470</name>
</gene>
<feature type="compositionally biased region" description="Basic and acidic residues" evidence="1">
    <location>
        <begin position="1"/>
        <end position="22"/>
    </location>
</feature>
<evidence type="ECO:0000313" key="3">
    <source>
        <dbReference type="Proteomes" id="UP001391051"/>
    </source>
</evidence>